<proteinExistence type="predicted"/>
<dbReference type="GO" id="GO:0003677">
    <property type="term" value="F:DNA binding"/>
    <property type="evidence" value="ECO:0007669"/>
    <property type="project" value="InterPro"/>
</dbReference>
<dbReference type="Proteomes" id="UP000663827">
    <property type="component" value="Unassembled WGS sequence"/>
</dbReference>
<feature type="region of interest" description="Disordered" evidence="2">
    <location>
        <begin position="1"/>
        <end position="37"/>
    </location>
</feature>
<evidence type="ECO:0000256" key="1">
    <source>
        <dbReference type="ARBA" id="ARBA00023172"/>
    </source>
</evidence>
<dbReference type="AlphaFoldDB" id="A0A8H3EA15"/>
<evidence type="ECO:0000313" key="4">
    <source>
        <dbReference type="Proteomes" id="UP000663827"/>
    </source>
</evidence>
<feature type="region of interest" description="Disordered" evidence="2">
    <location>
        <begin position="629"/>
        <end position="672"/>
    </location>
</feature>
<comment type="caution">
    <text evidence="3">The sequence shown here is derived from an EMBL/GenBank/DDBJ whole genome shotgun (WGS) entry which is preliminary data.</text>
</comment>
<dbReference type="SUPFAM" id="SSF56349">
    <property type="entry name" value="DNA breaking-rejoining enzymes"/>
    <property type="match status" value="1"/>
</dbReference>
<dbReference type="InterPro" id="IPR013762">
    <property type="entry name" value="Integrase-like_cat_sf"/>
</dbReference>
<reference evidence="3" key="1">
    <citation type="submission" date="2021-01" db="EMBL/GenBank/DDBJ databases">
        <authorList>
            <person name="Kaushik A."/>
        </authorList>
    </citation>
    <scope>NUCLEOTIDE SEQUENCE</scope>
    <source>
        <strain evidence="3">AG5</strain>
    </source>
</reference>
<organism evidence="3 4">
    <name type="scientific">Rhizoctonia solani</name>
    <dbReference type="NCBI Taxonomy" id="456999"/>
    <lineage>
        <taxon>Eukaryota</taxon>
        <taxon>Fungi</taxon>
        <taxon>Dikarya</taxon>
        <taxon>Basidiomycota</taxon>
        <taxon>Agaricomycotina</taxon>
        <taxon>Agaricomycetes</taxon>
        <taxon>Cantharellales</taxon>
        <taxon>Ceratobasidiaceae</taxon>
        <taxon>Rhizoctonia</taxon>
    </lineage>
</organism>
<dbReference type="Gene3D" id="1.10.443.10">
    <property type="entry name" value="Intergrase catalytic core"/>
    <property type="match status" value="1"/>
</dbReference>
<accession>A0A8H3EA15</accession>
<dbReference type="GO" id="GO:0015074">
    <property type="term" value="P:DNA integration"/>
    <property type="evidence" value="ECO:0007669"/>
    <property type="project" value="InterPro"/>
</dbReference>
<gene>
    <name evidence="3" type="ORF">RDB_LOCUS191303</name>
</gene>
<sequence>MAELDDYGMPIVPNVPLGPTRPEPGVPAEQGQNKRPKFRGLAKAIEDYTGGDPEKIQELIDEVEKAADKVIERGSPLTRKLVQHTKDAYEEAVNFLSQGSVKDPWTYQAVKDYATRFIELRARVAKGKTGGRVKAETVLGWYSCILVCIVGYTYDPETGFKVGGKLLYKEDLARNLLDHVKEVTKELNLDRHSSKNKKSCGLPEARIMIEYLVRSSPTRGRLRSLQLICVVIICLACGIRPSSLCAGCQEDIDAEKFMIMGDFKLYNRGQFAIDIDMNVDNLKGYNSTVVGRRMNIWLRALSKGHNMIFDTFWIVIYIWARGCLAGYPTIHDLLTTQDAELVITSPNEPFLLAPNRGATKLDNKPWNANGLGRAMSGLAKSCNLHGVTMYSYRRGFANTMSVTRGREETSMAMGHKDGQSVLTVNYSHGAGNIDLLGIMTGEAADQYRPGAESALQMRVRVGVAVMMLSKAIAQSSTINDNLDEDNPDTAADGGDVDVHKADGELEKLDTKISDAWSKYMDSLDRGSALYRAVDPYKKTNVGILKNIKGHKLYLKAAKKPEFVKRMEPVEKELREACEKYRKRTQFLRKKGKIEAEKELEKNKATTNKPSVENTDTALRHVQTSSTLVSEAVKQAPNPHRSNATAGASNAAGPSNVAGPSKSNVSEPTQALDEAHQAIEKLSRDEEEDEDEVRESYRELRRFKQNNLMGAAHLQDVEEAADAPEPPPEGEWKDQDEQEQIPMASTYDIRVFLTRMVLDPILFEREMRAQIEADGGKILCQKCRIYVGEDEEPHNYASLSNLMRHIREKHTEWSELVPQMECGDSFKCPGVCGADQQFDSIEEVYDHCLSDDCPDHEAFRMMHAEHEAQHTKRYEEQSRYRQEGGSASHRMYHHGLYLNYLRALTEDDLLELADEYEIPREEVQPHVGLMLENLHFIATEE</sequence>
<dbReference type="InterPro" id="IPR011010">
    <property type="entry name" value="DNA_brk_join_enz"/>
</dbReference>
<dbReference type="GO" id="GO:0006310">
    <property type="term" value="P:DNA recombination"/>
    <property type="evidence" value="ECO:0007669"/>
    <property type="project" value="UniProtKB-KW"/>
</dbReference>
<evidence type="ECO:0000313" key="3">
    <source>
        <dbReference type="EMBL" id="CAE7233475.1"/>
    </source>
</evidence>
<protein>
    <submittedName>
        <fullName evidence="3">Uncharacterized protein</fullName>
    </submittedName>
</protein>
<feature type="compositionally biased region" description="Low complexity" evidence="2">
    <location>
        <begin position="641"/>
        <end position="658"/>
    </location>
</feature>
<keyword evidence="1" id="KW-0233">DNA recombination</keyword>
<dbReference type="EMBL" id="CAJNJQ010006631">
    <property type="protein sequence ID" value="CAE7233475.1"/>
    <property type="molecule type" value="Genomic_DNA"/>
</dbReference>
<name>A0A8H3EA15_9AGAM</name>
<feature type="region of interest" description="Disordered" evidence="2">
    <location>
        <begin position="718"/>
        <end position="738"/>
    </location>
</feature>
<evidence type="ECO:0000256" key="2">
    <source>
        <dbReference type="SAM" id="MobiDB-lite"/>
    </source>
</evidence>